<sequence>MDDTRPKKVVRTLMRKRRLVETVIAQLTERFNIQRIRARDTWHLTVRIARKILSHTMVVFLNLAAGNRPLQLEKLIT</sequence>
<gene>
    <name evidence="2" type="ORF">BECKH772A_GA0070896_104752</name>
    <name evidence="1" type="ORF">BECKH772B_GA0070898_104442</name>
    <name evidence="3" type="ORF">BECKH772C_GA0070978_104772</name>
</gene>
<protein>
    <recommendedName>
        <fullName evidence="4">Transposase DDE domain-containing protein</fullName>
    </recommendedName>
</protein>
<dbReference type="AlphaFoldDB" id="A0A450VJH6"/>
<proteinExistence type="predicted"/>
<reference evidence="2" key="1">
    <citation type="submission" date="2019-02" db="EMBL/GenBank/DDBJ databases">
        <authorList>
            <person name="Gruber-Vodicka R. H."/>
            <person name="Seah K. B. B."/>
        </authorList>
    </citation>
    <scope>NUCLEOTIDE SEQUENCE</scope>
    <source>
        <strain evidence="3">BECK_SA2B12</strain>
        <strain evidence="2">BECK_SA2B15</strain>
        <strain evidence="1">BECK_SA2B20</strain>
    </source>
</reference>
<evidence type="ECO:0008006" key="4">
    <source>
        <dbReference type="Google" id="ProtNLM"/>
    </source>
</evidence>
<dbReference type="EMBL" id="CAADFJ010000477">
    <property type="protein sequence ID" value="VFK08018.1"/>
    <property type="molecule type" value="Genomic_DNA"/>
</dbReference>
<evidence type="ECO:0000313" key="1">
    <source>
        <dbReference type="EMBL" id="VFK04438.1"/>
    </source>
</evidence>
<dbReference type="EMBL" id="CAADFI010000444">
    <property type="protein sequence ID" value="VFK04438.1"/>
    <property type="molecule type" value="Genomic_DNA"/>
</dbReference>
<evidence type="ECO:0000313" key="3">
    <source>
        <dbReference type="EMBL" id="VFK08018.1"/>
    </source>
</evidence>
<dbReference type="EMBL" id="CAADFG010000475">
    <property type="protein sequence ID" value="VFK04890.1"/>
    <property type="molecule type" value="Genomic_DNA"/>
</dbReference>
<name>A0A450VJH6_9GAMM</name>
<organism evidence="2">
    <name type="scientific">Candidatus Kentrum eta</name>
    <dbReference type="NCBI Taxonomy" id="2126337"/>
    <lineage>
        <taxon>Bacteria</taxon>
        <taxon>Pseudomonadati</taxon>
        <taxon>Pseudomonadota</taxon>
        <taxon>Gammaproteobacteria</taxon>
        <taxon>Candidatus Kentrum</taxon>
    </lineage>
</organism>
<accession>A0A450VJH6</accession>
<evidence type="ECO:0000313" key="2">
    <source>
        <dbReference type="EMBL" id="VFK04890.1"/>
    </source>
</evidence>